<feature type="domain" description="Egal-1 winged helix" evidence="2">
    <location>
        <begin position="20"/>
        <end position="83"/>
    </location>
</feature>
<dbReference type="AlphaFoldDB" id="A0A8T0EEM3"/>
<feature type="region of interest" description="Disordered" evidence="1">
    <location>
        <begin position="473"/>
        <end position="618"/>
    </location>
</feature>
<evidence type="ECO:0000259" key="2">
    <source>
        <dbReference type="Pfam" id="PF23713"/>
    </source>
</evidence>
<accession>A0A8T0EEM3</accession>
<proteinExistence type="predicted"/>
<feature type="compositionally biased region" description="Basic and acidic residues" evidence="1">
    <location>
        <begin position="327"/>
        <end position="343"/>
    </location>
</feature>
<feature type="compositionally biased region" description="Low complexity" evidence="1">
    <location>
        <begin position="511"/>
        <end position="526"/>
    </location>
</feature>
<organism evidence="3 4">
    <name type="scientific">Argiope bruennichi</name>
    <name type="common">Wasp spider</name>
    <name type="synonym">Aranea bruennichi</name>
    <dbReference type="NCBI Taxonomy" id="94029"/>
    <lineage>
        <taxon>Eukaryota</taxon>
        <taxon>Metazoa</taxon>
        <taxon>Ecdysozoa</taxon>
        <taxon>Arthropoda</taxon>
        <taxon>Chelicerata</taxon>
        <taxon>Arachnida</taxon>
        <taxon>Araneae</taxon>
        <taxon>Araneomorphae</taxon>
        <taxon>Entelegynae</taxon>
        <taxon>Araneoidea</taxon>
        <taxon>Araneidae</taxon>
        <taxon>Argiope</taxon>
    </lineage>
</organism>
<protein>
    <recommendedName>
        <fullName evidence="2">Egal-1 winged helix domain-containing protein</fullName>
    </recommendedName>
</protein>
<dbReference type="Pfam" id="PF23713">
    <property type="entry name" value="WHD_Egal"/>
    <property type="match status" value="1"/>
</dbReference>
<dbReference type="InterPro" id="IPR012340">
    <property type="entry name" value="NA-bd_OB-fold"/>
</dbReference>
<feature type="region of interest" description="Disordered" evidence="1">
    <location>
        <begin position="658"/>
        <end position="679"/>
    </location>
</feature>
<dbReference type="Proteomes" id="UP000807504">
    <property type="component" value="Unassembled WGS sequence"/>
</dbReference>
<feature type="compositionally biased region" description="Low complexity" evidence="1">
    <location>
        <begin position="660"/>
        <end position="675"/>
    </location>
</feature>
<feature type="compositionally biased region" description="Low complexity" evidence="1">
    <location>
        <begin position="474"/>
        <end position="484"/>
    </location>
</feature>
<evidence type="ECO:0000313" key="4">
    <source>
        <dbReference type="Proteomes" id="UP000807504"/>
    </source>
</evidence>
<keyword evidence="4" id="KW-1185">Reference proteome</keyword>
<reference evidence="3" key="2">
    <citation type="submission" date="2020-06" db="EMBL/GenBank/DDBJ databases">
        <authorList>
            <person name="Sheffer M."/>
        </authorList>
    </citation>
    <scope>NUCLEOTIDE SEQUENCE</scope>
</reference>
<sequence length="1058" mass="118243">MANDIASLFPKMDRNELIYAEFIKDKIQKNGGSLKFQHISGQLSQLEHNVRSAIGAGSKELMNFLKKYNDLFIVDDGLVSLKSSSGEKEASATPKNINVNGKSEKESVFPKVLNDVPGIVIKVQPTFGFIAIKEPKASVYFTPSCFNNANKTLLPDLGIVPGKKVCLNAKIGNLDFESKYKATKVWIPANVENEVLHPEGFLPKVPKTRETGLYDADTSEGSGTIQKVFDSFGFIIIDGDKNNTVFFHKNNVCNVENLQDLTKVFHPGDLVEYKAIRSKKPNNKVRWEATKVWIRKKSKNKSKEKGESATSDYESIGSQSKNSKLQKSSDFKKTENKSESKEISNEIGKIYPSAKGTVIKFGEKDSKLADADSCLFYLHKVQVEDVSWEFSDGDSIRFDGIKIKSPPGYKALLAWVGDKPDVVPIALGDFPEHTDEDIEDASENESCISKTSSTSALSETYLNLSKTKAQKVYSSTSSLISNSSKKSRNRSRSKVNEIERHSNYNGDDSHSISSNSRSSQYSGSNGRQRRSKSRNSRVDEMKRFPSYTEEDSYSASSNSRSSHHSAFNESRQRRSKSRNSQLKKNYKSNSVDSSHSQLTNCRSKASSRESVNSLSSDVKIKLKPNPDLFKNWGDTPYPDDNDEVSKIYLKAHGREGIQRKNNNYSSGNISSGKSSPCSDEIDQEIENTADNLVADDFPIKTDLNVNDKVSNNCDKVKSSFSSRYAAEIFLSDEDFSDALEEVNEDTLETAANDLNEEADTETQEEKPKSYIKRFQDLEGHVKKVFCRYAEIENERLRKPGTFFWNEMYHNGVPVPDKFDDLKEVVSHGQTVKFNCFEIVDDVGNYFLKVTVAWKGSKPEITEETPEEYIIKNNICFSGKEISTSEDLVDRNCSESMRPLNVESAFTITSTAPRKFLTVASMSDDNDSDEEKDQLDPSEDSQGITLKEDSDSNLNTQEYVSLRENILSSSKNMDIPQLTDAISRMLENFKNSQIDSSTVASELVNMVLNTVGPGNTLNSQANAVPSFESTETTRRTEMTDSSAQTIITGKIFSESIFTL</sequence>
<evidence type="ECO:0000256" key="1">
    <source>
        <dbReference type="SAM" id="MobiDB-lite"/>
    </source>
</evidence>
<feature type="compositionally biased region" description="Acidic residues" evidence="1">
    <location>
        <begin position="923"/>
        <end position="938"/>
    </location>
</feature>
<name>A0A8T0EEM3_ARGBR</name>
<feature type="region of interest" description="Disordered" evidence="1">
    <location>
        <begin position="1018"/>
        <end position="1040"/>
    </location>
</feature>
<feature type="compositionally biased region" description="Basic and acidic residues" evidence="1">
    <location>
        <begin position="494"/>
        <end position="510"/>
    </location>
</feature>
<feature type="compositionally biased region" description="Polar residues" evidence="1">
    <location>
        <begin position="587"/>
        <end position="616"/>
    </location>
</feature>
<dbReference type="InterPro" id="IPR056589">
    <property type="entry name" value="WH_Egal-1"/>
</dbReference>
<dbReference type="Gene3D" id="2.40.50.140">
    <property type="entry name" value="Nucleic acid-binding proteins"/>
    <property type="match status" value="1"/>
</dbReference>
<dbReference type="SUPFAM" id="SSF50249">
    <property type="entry name" value="Nucleic acid-binding proteins"/>
    <property type="match status" value="1"/>
</dbReference>
<gene>
    <name evidence="3" type="ORF">HNY73_017729</name>
</gene>
<feature type="region of interest" description="Disordered" evidence="1">
    <location>
        <begin position="298"/>
        <end position="343"/>
    </location>
</feature>
<feature type="region of interest" description="Disordered" evidence="1">
    <location>
        <begin position="919"/>
        <end position="951"/>
    </location>
</feature>
<dbReference type="EMBL" id="JABXBU010002228">
    <property type="protein sequence ID" value="KAF8770164.1"/>
    <property type="molecule type" value="Genomic_DNA"/>
</dbReference>
<reference evidence="3" key="1">
    <citation type="journal article" date="2020" name="bioRxiv">
        <title>Chromosome-level reference genome of the European wasp spider Argiope bruennichi: a resource for studies on range expansion and evolutionary adaptation.</title>
        <authorList>
            <person name="Sheffer M.M."/>
            <person name="Hoppe A."/>
            <person name="Krehenwinkel H."/>
            <person name="Uhl G."/>
            <person name="Kuss A.W."/>
            <person name="Jensen L."/>
            <person name="Jensen C."/>
            <person name="Gillespie R.G."/>
            <person name="Hoff K.J."/>
            <person name="Prost S."/>
        </authorList>
    </citation>
    <scope>NUCLEOTIDE SEQUENCE</scope>
</reference>
<evidence type="ECO:0000313" key="3">
    <source>
        <dbReference type="EMBL" id="KAF8770164.1"/>
    </source>
</evidence>
<comment type="caution">
    <text evidence="3">The sequence shown here is derived from an EMBL/GenBank/DDBJ whole genome shotgun (WGS) entry which is preliminary data.</text>
</comment>